<accession>A0AAD5VZH3</accession>
<dbReference type="EMBL" id="JANIEX010000126">
    <property type="protein sequence ID" value="KAJ3572842.1"/>
    <property type="molecule type" value="Genomic_DNA"/>
</dbReference>
<name>A0AAD5VZH3_9AGAR</name>
<evidence type="ECO:0000313" key="2">
    <source>
        <dbReference type="Proteomes" id="UP001213000"/>
    </source>
</evidence>
<protein>
    <submittedName>
        <fullName evidence="1">Uncharacterized protein</fullName>
    </submittedName>
</protein>
<reference evidence="1" key="1">
    <citation type="submission" date="2022-07" db="EMBL/GenBank/DDBJ databases">
        <title>Genome Sequence of Leucocoprinus birnbaumii.</title>
        <authorList>
            <person name="Buettner E."/>
        </authorList>
    </citation>
    <scope>NUCLEOTIDE SEQUENCE</scope>
    <source>
        <strain evidence="1">VT141</strain>
    </source>
</reference>
<keyword evidence="2" id="KW-1185">Reference proteome</keyword>
<sequence length="97" mass="11061">MHRFKDSFLTKNCTIDYSYGIRNRTHVGVLANEAIGYSTQFSFAYGPLKFKSDSIPRMTVRARFSAYKLLRTTYDLSKQLAILAAVSTFDIPVSQDH</sequence>
<organism evidence="1 2">
    <name type="scientific">Leucocoprinus birnbaumii</name>
    <dbReference type="NCBI Taxonomy" id="56174"/>
    <lineage>
        <taxon>Eukaryota</taxon>
        <taxon>Fungi</taxon>
        <taxon>Dikarya</taxon>
        <taxon>Basidiomycota</taxon>
        <taxon>Agaricomycotina</taxon>
        <taxon>Agaricomycetes</taxon>
        <taxon>Agaricomycetidae</taxon>
        <taxon>Agaricales</taxon>
        <taxon>Agaricineae</taxon>
        <taxon>Agaricaceae</taxon>
        <taxon>Leucocoprinus</taxon>
    </lineage>
</organism>
<dbReference type="Proteomes" id="UP001213000">
    <property type="component" value="Unassembled WGS sequence"/>
</dbReference>
<evidence type="ECO:0000313" key="1">
    <source>
        <dbReference type="EMBL" id="KAJ3572842.1"/>
    </source>
</evidence>
<comment type="caution">
    <text evidence="1">The sequence shown here is derived from an EMBL/GenBank/DDBJ whole genome shotgun (WGS) entry which is preliminary data.</text>
</comment>
<gene>
    <name evidence="1" type="ORF">NP233_g2818</name>
</gene>
<dbReference type="AlphaFoldDB" id="A0AAD5VZH3"/>
<proteinExistence type="predicted"/>